<reference evidence="1" key="1">
    <citation type="journal article" date="2023" name="GigaByte">
        <title>Genome assembly of the bearded iris, Iris pallida Lam.</title>
        <authorList>
            <person name="Bruccoleri R.E."/>
            <person name="Oakeley E.J."/>
            <person name="Faust A.M.E."/>
            <person name="Altorfer M."/>
            <person name="Dessus-Babus S."/>
            <person name="Burckhardt D."/>
            <person name="Oertli M."/>
            <person name="Naumann U."/>
            <person name="Petersen F."/>
            <person name="Wong J."/>
        </authorList>
    </citation>
    <scope>NUCLEOTIDE SEQUENCE</scope>
    <source>
        <strain evidence="1">GSM-AAB239-AS_SAM_17_03QT</strain>
    </source>
</reference>
<organism evidence="1 2">
    <name type="scientific">Iris pallida</name>
    <name type="common">Sweet iris</name>
    <dbReference type="NCBI Taxonomy" id="29817"/>
    <lineage>
        <taxon>Eukaryota</taxon>
        <taxon>Viridiplantae</taxon>
        <taxon>Streptophyta</taxon>
        <taxon>Embryophyta</taxon>
        <taxon>Tracheophyta</taxon>
        <taxon>Spermatophyta</taxon>
        <taxon>Magnoliopsida</taxon>
        <taxon>Liliopsida</taxon>
        <taxon>Asparagales</taxon>
        <taxon>Iridaceae</taxon>
        <taxon>Iridoideae</taxon>
        <taxon>Irideae</taxon>
        <taxon>Iris</taxon>
    </lineage>
</organism>
<accession>A0AAX6G4U7</accession>
<name>A0AAX6G4U7_IRIPA</name>
<evidence type="ECO:0000313" key="2">
    <source>
        <dbReference type="Proteomes" id="UP001140949"/>
    </source>
</evidence>
<dbReference type="AlphaFoldDB" id="A0AAX6G4U7"/>
<dbReference type="Proteomes" id="UP001140949">
    <property type="component" value="Unassembled WGS sequence"/>
</dbReference>
<comment type="caution">
    <text evidence="1">The sequence shown here is derived from an EMBL/GenBank/DDBJ whole genome shotgun (WGS) entry which is preliminary data.</text>
</comment>
<sequence>MYCGKQFLLAKFFHYTRDWELRICNHSYHSLSIFMDIALSKGFT</sequence>
<keyword evidence="2" id="KW-1185">Reference proteome</keyword>
<reference evidence="1" key="2">
    <citation type="submission" date="2023-04" db="EMBL/GenBank/DDBJ databases">
        <authorList>
            <person name="Bruccoleri R.E."/>
            <person name="Oakeley E.J."/>
            <person name="Faust A.-M."/>
            <person name="Dessus-Babus S."/>
            <person name="Altorfer M."/>
            <person name="Burckhardt D."/>
            <person name="Oertli M."/>
            <person name="Naumann U."/>
            <person name="Petersen F."/>
            <person name="Wong J."/>
        </authorList>
    </citation>
    <scope>NUCLEOTIDE SEQUENCE</scope>
    <source>
        <strain evidence="1">GSM-AAB239-AS_SAM_17_03QT</strain>
        <tissue evidence="1">Leaf</tissue>
    </source>
</reference>
<proteinExistence type="predicted"/>
<dbReference type="EMBL" id="JANAVB010022597">
    <property type="protein sequence ID" value="KAJ6823786.1"/>
    <property type="molecule type" value="Genomic_DNA"/>
</dbReference>
<protein>
    <submittedName>
        <fullName evidence="1">Peroxisomal adenine nucleotide carrier 1-like</fullName>
    </submittedName>
</protein>
<evidence type="ECO:0000313" key="1">
    <source>
        <dbReference type="EMBL" id="KAJ6823786.1"/>
    </source>
</evidence>
<gene>
    <name evidence="1" type="ORF">M6B38_128970</name>
</gene>